<dbReference type="EMBL" id="NKCL01000022">
    <property type="protein sequence ID" value="RSL88573.1"/>
    <property type="molecule type" value="Genomic_DNA"/>
</dbReference>
<dbReference type="Proteomes" id="UP000287972">
    <property type="component" value="Unassembled WGS sequence"/>
</dbReference>
<feature type="compositionally biased region" description="Low complexity" evidence="2">
    <location>
        <begin position="156"/>
        <end position="167"/>
    </location>
</feature>
<keyword evidence="1 3" id="KW-0732">Signal</keyword>
<accession>A0A428SFL4</accession>
<feature type="region of interest" description="Disordered" evidence="2">
    <location>
        <begin position="132"/>
        <end position="203"/>
    </location>
</feature>
<evidence type="ECO:0000256" key="2">
    <source>
        <dbReference type="SAM" id="MobiDB-lite"/>
    </source>
</evidence>
<reference evidence="5 6" key="1">
    <citation type="submission" date="2017-06" db="EMBL/GenBank/DDBJ databases">
        <title>Comparative genomic analysis of Ambrosia Fusariam Clade fungi.</title>
        <authorList>
            <person name="Stajich J.E."/>
            <person name="Carrillo J."/>
            <person name="Kijimoto T."/>
            <person name="Eskalen A."/>
            <person name="O'Donnell K."/>
            <person name="Kasson M."/>
        </authorList>
    </citation>
    <scope>NUCLEOTIDE SEQUENCE [LARGE SCALE GENOMIC DNA]</scope>
    <source>
        <strain evidence="5 6">NRRL62606</strain>
    </source>
</reference>
<protein>
    <recommendedName>
        <fullName evidence="4">Yeast cell wall synthesis Kre9/Knh1-like N-terminal domain-containing protein</fullName>
    </recommendedName>
</protein>
<evidence type="ECO:0000313" key="5">
    <source>
        <dbReference type="EMBL" id="RSL88573.1"/>
    </source>
</evidence>
<feature type="domain" description="Yeast cell wall synthesis Kre9/Knh1-like N-terminal" evidence="4">
    <location>
        <begin position="26"/>
        <end position="105"/>
    </location>
</feature>
<name>A0A428SFL4_9HYPO</name>
<dbReference type="AlphaFoldDB" id="A0A428SFL4"/>
<sequence>MIKIVYLTLLAGFATLTRAVKLTNSAYDVVPGKAFTITWTEAQGPVTLRLKSGPPTNLETVEEITSGKSGESFTWNVPSDFDDRLYALEIEDESGDINYSVQFPIDGDGSSETGSITEASVTFSTAAQTFSEPATTELVTPSTTDGVKDQTKGPVTTATQPASPTTTLETRTEDAESESLSEPDTTATESNEPIATESSSERFTVVDSSSSRYDISAGLGMIAMVLEFDVFACSLVVNIGA</sequence>
<feature type="signal peptide" evidence="3">
    <location>
        <begin position="1"/>
        <end position="19"/>
    </location>
</feature>
<dbReference type="PANTHER" id="PTHR40633:SF1">
    <property type="entry name" value="GPI ANCHORED SERINE-THREONINE RICH PROTEIN (AFU_ORTHOLOGUE AFUA_1G03630)"/>
    <property type="match status" value="1"/>
</dbReference>
<evidence type="ECO:0000256" key="1">
    <source>
        <dbReference type="ARBA" id="ARBA00022729"/>
    </source>
</evidence>
<gene>
    <name evidence="5" type="ORF">CEP51_001655</name>
</gene>
<feature type="compositionally biased region" description="Polar residues" evidence="2">
    <location>
        <begin position="182"/>
        <end position="203"/>
    </location>
</feature>
<dbReference type="Pfam" id="PF10342">
    <property type="entry name" value="Kre9_KNH"/>
    <property type="match status" value="1"/>
</dbReference>
<organism evidence="5 6">
    <name type="scientific">Fusarium floridanum</name>
    <dbReference type="NCBI Taxonomy" id="1325733"/>
    <lineage>
        <taxon>Eukaryota</taxon>
        <taxon>Fungi</taxon>
        <taxon>Dikarya</taxon>
        <taxon>Ascomycota</taxon>
        <taxon>Pezizomycotina</taxon>
        <taxon>Sordariomycetes</taxon>
        <taxon>Hypocreomycetidae</taxon>
        <taxon>Hypocreales</taxon>
        <taxon>Nectriaceae</taxon>
        <taxon>Fusarium</taxon>
        <taxon>Fusarium solani species complex</taxon>
    </lineage>
</organism>
<evidence type="ECO:0000256" key="3">
    <source>
        <dbReference type="SAM" id="SignalP"/>
    </source>
</evidence>
<comment type="caution">
    <text evidence="5">The sequence shown here is derived from an EMBL/GenBank/DDBJ whole genome shotgun (WGS) entry which is preliminary data.</text>
</comment>
<feature type="compositionally biased region" description="Polar residues" evidence="2">
    <location>
        <begin position="132"/>
        <end position="145"/>
    </location>
</feature>
<dbReference type="InterPro" id="IPR052982">
    <property type="entry name" value="SRP1/TIP1-like"/>
</dbReference>
<keyword evidence="6" id="KW-1185">Reference proteome</keyword>
<dbReference type="InterPro" id="IPR018466">
    <property type="entry name" value="Kre9/Knh1-like_N"/>
</dbReference>
<evidence type="ECO:0000259" key="4">
    <source>
        <dbReference type="Pfam" id="PF10342"/>
    </source>
</evidence>
<proteinExistence type="predicted"/>
<dbReference type="PANTHER" id="PTHR40633">
    <property type="entry name" value="MATRIX PROTEIN, PUTATIVE (AFU_ORTHOLOGUE AFUA_8G05410)-RELATED"/>
    <property type="match status" value="1"/>
</dbReference>
<feature type="chain" id="PRO_5019400695" description="Yeast cell wall synthesis Kre9/Knh1-like N-terminal domain-containing protein" evidence="3">
    <location>
        <begin position="20"/>
        <end position="241"/>
    </location>
</feature>
<evidence type="ECO:0000313" key="6">
    <source>
        <dbReference type="Proteomes" id="UP000287972"/>
    </source>
</evidence>